<dbReference type="Gene3D" id="3.90.228.10">
    <property type="match status" value="1"/>
</dbReference>
<dbReference type="PROSITE" id="PS50222">
    <property type="entry name" value="EF_HAND_2"/>
    <property type="match status" value="2"/>
</dbReference>
<dbReference type="PANTHER" id="PTHR45740">
    <property type="entry name" value="POLY [ADP-RIBOSE] POLYMERASE"/>
    <property type="match status" value="1"/>
</dbReference>
<gene>
    <name evidence="3" type="ORF">C1SCF055_LOCUS1335</name>
</gene>
<reference evidence="4" key="2">
    <citation type="submission" date="2024-04" db="EMBL/GenBank/DDBJ databases">
        <authorList>
            <person name="Chen Y."/>
            <person name="Shah S."/>
            <person name="Dougan E. K."/>
            <person name="Thang M."/>
            <person name="Chan C."/>
        </authorList>
    </citation>
    <scope>NUCLEOTIDE SEQUENCE [LARGE SCALE GENOMIC DNA]</scope>
</reference>
<dbReference type="InterPro" id="IPR002048">
    <property type="entry name" value="EF_hand_dom"/>
</dbReference>
<feature type="compositionally biased region" description="Pro residues" evidence="1">
    <location>
        <begin position="279"/>
        <end position="289"/>
    </location>
</feature>
<comment type="caution">
    <text evidence="3">The sequence shown here is derived from an EMBL/GenBank/DDBJ whole genome shotgun (WGS) entry which is preliminary data.</text>
</comment>
<evidence type="ECO:0000313" key="6">
    <source>
        <dbReference type="Proteomes" id="UP001152797"/>
    </source>
</evidence>
<reference evidence="3" key="1">
    <citation type="submission" date="2022-10" db="EMBL/GenBank/DDBJ databases">
        <authorList>
            <person name="Chen Y."/>
            <person name="Dougan E. K."/>
            <person name="Chan C."/>
            <person name="Rhodes N."/>
            <person name="Thang M."/>
        </authorList>
    </citation>
    <scope>NUCLEOTIDE SEQUENCE</scope>
</reference>
<dbReference type="Gene3D" id="1.10.238.10">
    <property type="entry name" value="EF-hand"/>
    <property type="match status" value="2"/>
</dbReference>
<proteinExistence type="predicted"/>
<dbReference type="InterPro" id="IPR011992">
    <property type="entry name" value="EF-hand-dom_pair"/>
</dbReference>
<evidence type="ECO:0000313" key="3">
    <source>
        <dbReference type="EMBL" id="CAI3972775.1"/>
    </source>
</evidence>
<feature type="compositionally biased region" description="Low complexity" evidence="1">
    <location>
        <begin position="27"/>
        <end position="41"/>
    </location>
</feature>
<dbReference type="GO" id="GO:0005509">
    <property type="term" value="F:calcium ion binding"/>
    <property type="evidence" value="ECO:0007669"/>
    <property type="project" value="InterPro"/>
</dbReference>
<dbReference type="EMBL" id="CAMXCT030000034">
    <property type="protein sequence ID" value="CAL4760087.1"/>
    <property type="molecule type" value="Genomic_DNA"/>
</dbReference>
<evidence type="ECO:0000313" key="4">
    <source>
        <dbReference type="EMBL" id="CAL1126150.1"/>
    </source>
</evidence>
<organism evidence="3">
    <name type="scientific">Cladocopium goreaui</name>
    <dbReference type="NCBI Taxonomy" id="2562237"/>
    <lineage>
        <taxon>Eukaryota</taxon>
        <taxon>Sar</taxon>
        <taxon>Alveolata</taxon>
        <taxon>Dinophyceae</taxon>
        <taxon>Suessiales</taxon>
        <taxon>Symbiodiniaceae</taxon>
        <taxon>Cladocopium</taxon>
    </lineage>
</organism>
<dbReference type="AlphaFoldDB" id="A0A9P1BHS6"/>
<keyword evidence="6" id="KW-1185">Reference proteome</keyword>
<feature type="domain" description="EF-hand" evidence="2">
    <location>
        <begin position="429"/>
        <end position="464"/>
    </location>
</feature>
<feature type="region of interest" description="Disordered" evidence="1">
    <location>
        <begin position="1"/>
        <end position="49"/>
    </location>
</feature>
<feature type="compositionally biased region" description="Low complexity" evidence="1">
    <location>
        <begin position="11"/>
        <end position="20"/>
    </location>
</feature>
<dbReference type="OrthoDB" id="435940at2759"/>
<dbReference type="GO" id="GO:0005634">
    <property type="term" value="C:nucleus"/>
    <property type="evidence" value="ECO:0007669"/>
    <property type="project" value="TreeGrafter"/>
</dbReference>
<evidence type="ECO:0000256" key="1">
    <source>
        <dbReference type="SAM" id="MobiDB-lite"/>
    </source>
</evidence>
<dbReference type="EMBL" id="CAMXCT010000034">
    <property type="protein sequence ID" value="CAI3972775.1"/>
    <property type="molecule type" value="Genomic_DNA"/>
</dbReference>
<dbReference type="Proteomes" id="UP001152797">
    <property type="component" value="Unassembled WGS sequence"/>
</dbReference>
<dbReference type="GO" id="GO:1990404">
    <property type="term" value="F:NAD+-protein mono-ADP-ribosyltransferase activity"/>
    <property type="evidence" value="ECO:0007669"/>
    <property type="project" value="TreeGrafter"/>
</dbReference>
<dbReference type="SUPFAM" id="SSF56399">
    <property type="entry name" value="ADP-ribosylation"/>
    <property type="match status" value="1"/>
</dbReference>
<dbReference type="InterPro" id="IPR051712">
    <property type="entry name" value="ARTD-AVP"/>
</dbReference>
<dbReference type="InterPro" id="IPR012317">
    <property type="entry name" value="Poly(ADP-ribose)pol_cat_dom"/>
</dbReference>
<dbReference type="Pfam" id="PF13833">
    <property type="entry name" value="EF-hand_8"/>
    <property type="match status" value="2"/>
</dbReference>
<dbReference type="PANTHER" id="PTHR45740:SF2">
    <property type="entry name" value="POLY [ADP-RIBOSE] POLYMERASE"/>
    <property type="match status" value="1"/>
</dbReference>
<feature type="region of interest" description="Disordered" evidence="1">
    <location>
        <begin position="255"/>
        <end position="290"/>
    </location>
</feature>
<name>A0A9P1BHS6_9DINO</name>
<protein>
    <submittedName>
        <fullName evidence="5">Poly [ADP-ribose] polymerase (PARP)</fullName>
    </submittedName>
</protein>
<sequence>MGCGGSKSAEDPASAPSSAPKAEKNAESMSTAAATSGTAEGLQSDDPEVLRRALSSAWSRGQHGPEVTAAESRLRASLKLPADWDLKVFCAGRRLEGGLGGRKASTVVAFHPQPPAVVKAMQSVLDGTYRKVYTRDRRGAPIPDRFVVKEVHRVLNDQVWREYEARREGVREACASKKAELPDGSHTVNHLSQSGGLSALPPLDPVVNEHWLFHGTTAEAAKGIAENDFRLDMSGSNAGTLYGKGIYLAENATKSDEYGEGPKGPASTGEEAEMGFEAPRPPPGPPPPLVRESYILVCRSTLGRVNYNDEQRPDPDRLQKSCLSGDYDSVLGDRLKLNRTFREIIVYNDDHVYPEYIVKYERIFFHERFAAVYKAMLDRSIAGRFKGPTKEETEVLQSMWQVYSMPNKGKISKSQLLDLLLAIYQPPDNEDEDLDATFKEWERKGNGKIDWDDFLAEVTQRVNDKISCSGPERFADIYRGMLARSRGGKFNGPDVGERAVLRMVWYQYCQNQRNIDKQQLLLLLKAINQPPANEHSDLDETFKEIDTKNDGVIDLDEFMEEITQRVKDGIPA</sequence>
<accession>A0A9P1BHS6</accession>
<evidence type="ECO:0000259" key="2">
    <source>
        <dbReference type="PROSITE" id="PS50222"/>
    </source>
</evidence>
<dbReference type="SUPFAM" id="SSF47473">
    <property type="entry name" value="EF-hand"/>
    <property type="match status" value="1"/>
</dbReference>
<dbReference type="EMBL" id="CAMXCT020000034">
    <property type="protein sequence ID" value="CAL1126150.1"/>
    <property type="molecule type" value="Genomic_DNA"/>
</dbReference>
<feature type="domain" description="EF-hand" evidence="2">
    <location>
        <begin position="533"/>
        <end position="568"/>
    </location>
</feature>
<dbReference type="GO" id="GO:0003950">
    <property type="term" value="F:NAD+ poly-ADP-ribosyltransferase activity"/>
    <property type="evidence" value="ECO:0007669"/>
    <property type="project" value="InterPro"/>
</dbReference>
<evidence type="ECO:0000313" key="5">
    <source>
        <dbReference type="EMBL" id="CAL4760087.1"/>
    </source>
</evidence>
<dbReference type="Pfam" id="PF00644">
    <property type="entry name" value="PARP"/>
    <property type="match status" value="1"/>
</dbReference>